<dbReference type="EMBL" id="CP155447">
    <property type="protein sequence ID" value="XBH05952.1"/>
    <property type="molecule type" value="Genomic_DNA"/>
</dbReference>
<dbReference type="RefSeq" id="WP_406698803.1">
    <property type="nucleotide sequence ID" value="NZ_CP155447.1"/>
</dbReference>
<evidence type="ECO:0000259" key="2">
    <source>
        <dbReference type="Pfam" id="PF10056"/>
    </source>
</evidence>
<organism evidence="3">
    <name type="scientific">Singulisphaera sp. Ch08</name>
    <dbReference type="NCBI Taxonomy" id="3120278"/>
    <lineage>
        <taxon>Bacteria</taxon>
        <taxon>Pseudomonadati</taxon>
        <taxon>Planctomycetota</taxon>
        <taxon>Planctomycetia</taxon>
        <taxon>Isosphaerales</taxon>
        <taxon>Isosphaeraceae</taxon>
        <taxon>Singulisphaera</taxon>
    </lineage>
</organism>
<name>A0AAU7CLE8_9BACT</name>
<accession>A0AAU7CLE8</accession>
<evidence type="ECO:0000256" key="1">
    <source>
        <dbReference type="SAM" id="MobiDB-lite"/>
    </source>
</evidence>
<sequence>MSAEKSTPTFTPGPNPNSVRAADGRVLSIPEGWALLPPGDAGLTRRVKLAGDHWIVQEKQGRRVFSRGVWAPEATIARIRAELEAERSTEQYARRKESDAHRRDRAQAEYVEDFFGAVVSFLAFLPEHAELAGLLARAVADHATPVGSGTVARTKRIPVEQRAEAAVIAWMRHQTTAYDSMAIPKVKGKRREVRRQLAQRSQEVLARYRREQSAPEACPLKKALAVDH</sequence>
<feature type="domain" description="DUF2293" evidence="2">
    <location>
        <begin position="126"/>
        <end position="209"/>
    </location>
</feature>
<dbReference type="Pfam" id="PF10056">
    <property type="entry name" value="DUF2293"/>
    <property type="match status" value="1"/>
</dbReference>
<dbReference type="AlphaFoldDB" id="A0AAU7CLE8"/>
<dbReference type="InterPro" id="IPR018744">
    <property type="entry name" value="DUF2293"/>
</dbReference>
<proteinExistence type="predicted"/>
<feature type="region of interest" description="Disordered" evidence="1">
    <location>
        <begin position="1"/>
        <end position="22"/>
    </location>
</feature>
<protein>
    <submittedName>
        <fullName evidence="3">DUF2293 domain-containing protein</fullName>
    </submittedName>
</protein>
<feature type="compositionally biased region" description="Polar residues" evidence="1">
    <location>
        <begin position="1"/>
        <end position="18"/>
    </location>
</feature>
<reference evidence="3" key="1">
    <citation type="submission" date="2024-05" db="EMBL/GenBank/DDBJ databases">
        <title>Planctomycetes of the genus Singulisphaera possess chitinolytic capabilities.</title>
        <authorList>
            <person name="Ivanova A."/>
        </authorList>
    </citation>
    <scope>NUCLEOTIDE SEQUENCE</scope>
    <source>
        <strain evidence="3">Ch08T</strain>
    </source>
</reference>
<gene>
    <name evidence="3" type="ORF">V5E97_07940</name>
</gene>
<evidence type="ECO:0000313" key="3">
    <source>
        <dbReference type="EMBL" id="XBH05952.1"/>
    </source>
</evidence>